<feature type="short sequence motif" description="'KMSKS' region" evidence="7">
    <location>
        <begin position="263"/>
        <end position="267"/>
    </location>
</feature>
<sequence length="504" mass="57013">MTGQDGARPPGRLPPRVRIAPSPTGDPHVGTAYIALFNYVFARKHGGAFILRIEDTDQERYTAGSEAAIFEALRWLGLSWDEGPDVGGPHGPYRQSERLPLYRREIQKLVEKGEAYPCFCTKERLDALRRDQIAAKQSTLGYDGRCRSLSPAEAAARTAAGEPHVIRLRVPEDGETVFVDHLRGELRFENRLIDDQVLFKSDGFPTYHLANVVDDHDMGITHVIRGEEWITSTPKHVLLYRAFGWEPPEFFHLGLLRNADKSKLSKRKNPVSVFYYRDLGYLPETMLNFMACLGYSMGDDRERFTVGEMIAHFEWSRVSAGGPVFDQAKLEAFNGADIRALGVEALYERLVERSLSRERLLPLLAQAQERVNRLDDFIPYLSFFFGGSLDYAPVLDKLKVKDRSPKEVADTLDAFAQDIERDAEARAFTPAAIDAFARGFCQRNGWKTKELFMLLRVAVTGRTAAPSLFETMALCGKDRCRLRIRDVVALLLDQAEKDKAYEKK</sequence>
<evidence type="ECO:0000256" key="5">
    <source>
        <dbReference type="ARBA" id="ARBA00022917"/>
    </source>
</evidence>
<evidence type="ECO:0000256" key="2">
    <source>
        <dbReference type="ARBA" id="ARBA00022598"/>
    </source>
</evidence>
<accession>A0ABS7TXA3</accession>
<evidence type="ECO:0000256" key="4">
    <source>
        <dbReference type="ARBA" id="ARBA00022840"/>
    </source>
</evidence>
<evidence type="ECO:0000259" key="9">
    <source>
        <dbReference type="Pfam" id="PF00749"/>
    </source>
</evidence>
<feature type="region of interest" description="Disordered" evidence="8">
    <location>
        <begin position="1"/>
        <end position="24"/>
    </location>
</feature>
<evidence type="ECO:0000313" key="12">
    <source>
        <dbReference type="Proteomes" id="UP001139031"/>
    </source>
</evidence>
<dbReference type="Pfam" id="PF19269">
    <property type="entry name" value="Anticodon_2"/>
    <property type="match status" value="1"/>
</dbReference>
<dbReference type="InterPro" id="IPR001412">
    <property type="entry name" value="aa-tRNA-synth_I_CS"/>
</dbReference>
<dbReference type="Proteomes" id="UP001139031">
    <property type="component" value="Unassembled WGS sequence"/>
</dbReference>
<gene>
    <name evidence="7 11" type="primary">gltX</name>
    <name evidence="11" type="ORF">K7C98_25705</name>
</gene>
<comment type="subunit">
    <text evidence="7">Monomer.</text>
</comment>
<feature type="domain" description="Glutamyl/glutaminyl-tRNA synthetase class Ib catalytic" evidence="9">
    <location>
        <begin position="16"/>
        <end position="331"/>
    </location>
</feature>
<dbReference type="PANTHER" id="PTHR43311">
    <property type="entry name" value="GLUTAMATE--TRNA LIGASE"/>
    <property type="match status" value="1"/>
</dbReference>
<reference evidence="11" key="1">
    <citation type="submission" date="2021-08" db="EMBL/GenBank/DDBJ databases">
        <authorList>
            <person name="Stevens D.C."/>
        </authorList>
    </citation>
    <scope>NUCLEOTIDE SEQUENCE</scope>
    <source>
        <strain evidence="11">DSM 53165</strain>
    </source>
</reference>
<evidence type="ECO:0000256" key="7">
    <source>
        <dbReference type="HAMAP-Rule" id="MF_00022"/>
    </source>
</evidence>
<feature type="binding site" evidence="7">
    <location>
        <position position="266"/>
    </location>
    <ligand>
        <name>ATP</name>
        <dbReference type="ChEBI" id="CHEBI:30616"/>
    </ligand>
</feature>
<comment type="function">
    <text evidence="7">Catalyzes the attachment of glutamate to tRNA(Glu) in a two-step reaction: glutamate is first activated by ATP to form Glu-AMP and then transferred to the acceptor end of tRNA(Glu).</text>
</comment>
<dbReference type="CDD" id="cd00808">
    <property type="entry name" value="GluRS_core"/>
    <property type="match status" value="1"/>
</dbReference>
<comment type="similarity">
    <text evidence="1 7">Belongs to the class-I aminoacyl-tRNA synthetase family. Glutamate--tRNA ligase type 1 subfamily.</text>
</comment>
<protein>
    <recommendedName>
        <fullName evidence="7">Glutamate--tRNA ligase</fullName>
        <ecNumber evidence="7">6.1.1.17</ecNumber>
    </recommendedName>
    <alternativeName>
        <fullName evidence="7">Glutamyl-tRNA synthetase</fullName>
        <shortName evidence="7">GluRS</shortName>
    </alternativeName>
</protein>
<dbReference type="HAMAP" id="MF_00022">
    <property type="entry name" value="Glu_tRNA_synth_type1"/>
    <property type="match status" value="1"/>
</dbReference>
<keyword evidence="2 7" id="KW-0436">Ligase</keyword>
<dbReference type="PROSITE" id="PS00178">
    <property type="entry name" value="AA_TRNA_LIGASE_I"/>
    <property type="match status" value="1"/>
</dbReference>
<keyword evidence="5 7" id="KW-0648">Protein biosynthesis</keyword>
<evidence type="ECO:0000313" key="11">
    <source>
        <dbReference type="EMBL" id="MBZ5712651.1"/>
    </source>
</evidence>
<evidence type="ECO:0000259" key="10">
    <source>
        <dbReference type="Pfam" id="PF19269"/>
    </source>
</evidence>
<keyword evidence="6 7" id="KW-0030">Aminoacyl-tRNA synthetase</keyword>
<dbReference type="PRINTS" id="PR00987">
    <property type="entry name" value="TRNASYNTHGLU"/>
</dbReference>
<dbReference type="SUPFAM" id="SSF48163">
    <property type="entry name" value="An anticodon-binding domain of class I aminoacyl-tRNA synthetases"/>
    <property type="match status" value="1"/>
</dbReference>
<dbReference type="Gene3D" id="3.40.50.620">
    <property type="entry name" value="HUPs"/>
    <property type="match status" value="1"/>
</dbReference>
<proteinExistence type="inferred from homology"/>
<dbReference type="EC" id="6.1.1.17" evidence="7"/>
<dbReference type="EMBL" id="JAIRAU010000033">
    <property type="protein sequence ID" value="MBZ5712651.1"/>
    <property type="molecule type" value="Genomic_DNA"/>
</dbReference>
<evidence type="ECO:0000256" key="6">
    <source>
        <dbReference type="ARBA" id="ARBA00023146"/>
    </source>
</evidence>
<dbReference type="Pfam" id="PF00749">
    <property type="entry name" value="tRNA-synt_1c"/>
    <property type="match status" value="1"/>
</dbReference>
<dbReference type="GO" id="GO:0004818">
    <property type="term" value="F:glutamate-tRNA ligase activity"/>
    <property type="evidence" value="ECO:0007669"/>
    <property type="project" value="UniProtKB-EC"/>
</dbReference>
<feature type="domain" description="Aminoacyl-tRNA synthetase class I anticodon-binding" evidence="10">
    <location>
        <begin position="346"/>
        <end position="487"/>
    </location>
</feature>
<evidence type="ECO:0000256" key="8">
    <source>
        <dbReference type="SAM" id="MobiDB-lite"/>
    </source>
</evidence>
<dbReference type="PANTHER" id="PTHR43311:SF2">
    <property type="entry name" value="GLUTAMATE--TRNA LIGASE, MITOCHONDRIAL-RELATED"/>
    <property type="match status" value="1"/>
</dbReference>
<comment type="caution">
    <text evidence="7">Lacks conserved residue(s) required for the propagation of feature annotation.</text>
</comment>
<keyword evidence="12" id="KW-1185">Reference proteome</keyword>
<dbReference type="InterPro" id="IPR020751">
    <property type="entry name" value="aa-tRNA-synth_I_codon-bd_sub2"/>
</dbReference>
<name>A0ABS7TXA3_9BACT</name>
<dbReference type="RefSeq" id="WP_224194406.1">
    <property type="nucleotide sequence ID" value="NZ_JAIRAU010000033.1"/>
</dbReference>
<organism evidence="11 12">
    <name type="scientific">Nannocystis pusilla</name>
    <dbReference type="NCBI Taxonomy" id="889268"/>
    <lineage>
        <taxon>Bacteria</taxon>
        <taxon>Pseudomonadati</taxon>
        <taxon>Myxococcota</taxon>
        <taxon>Polyangia</taxon>
        <taxon>Nannocystales</taxon>
        <taxon>Nannocystaceae</taxon>
        <taxon>Nannocystis</taxon>
    </lineage>
</organism>
<dbReference type="InterPro" id="IPR045462">
    <property type="entry name" value="aa-tRNA-synth_I_cd-bd"/>
</dbReference>
<evidence type="ECO:0000256" key="3">
    <source>
        <dbReference type="ARBA" id="ARBA00022741"/>
    </source>
</evidence>
<comment type="subcellular location">
    <subcellularLocation>
        <location evidence="7">Cytoplasm</location>
    </subcellularLocation>
</comment>
<dbReference type="InterPro" id="IPR033910">
    <property type="entry name" value="GluRS_core"/>
</dbReference>
<dbReference type="NCBIfam" id="TIGR00464">
    <property type="entry name" value="gltX_bact"/>
    <property type="match status" value="1"/>
</dbReference>
<comment type="catalytic activity">
    <reaction evidence="7">
        <text>tRNA(Glu) + L-glutamate + ATP = L-glutamyl-tRNA(Glu) + AMP + diphosphate</text>
        <dbReference type="Rhea" id="RHEA:23540"/>
        <dbReference type="Rhea" id="RHEA-COMP:9663"/>
        <dbReference type="Rhea" id="RHEA-COMP:9680"/>
        <dbReference type="ChEBI" id="CHEBI:29985"/>
        <dbReference type="ChEBI" id="CHEBI:30616"/>
        <dbReference type="ChEBI" id="CHEBI:33019"/>
        <dbReference type="ChEBI" id="CHEBI:78442"/>
        <dbReference type="ChEBI" id="CHEBI:78520"/>
        <dbReference type="ChEBI" id="CHEBI:456215"/>
        <dbReference type="EC" id="6.1.1.17"/>
    </reaction>
</comment>
<dbReference type="SUPFAM" id="SSF52374">
    <property type="entry name" value="Nucleotidylyl transferase"/>
    <property type="match status" value="1"/>
</dbReference>
<dbReference type="InterPro" id="IPR049940">
    <property type="entry name" value="GluQ/Sye"/>
</dbReference>
<dbReference type="Gene3D" id="1.10.10.350">
    <property type="match status" value="1"/>
</dbReference>
<dbReference type="InterPro" id="IPR020058">
    <property type="entry name" value="Glu/Gln-tRNA-synth_Ib_cat-dom"/>
</dbReference>
<dbReference type="InterPro" id="IPR004527">
    <property type="entry name" value="Glu-tRNA-ligase_bac/mito"/>
</dbReference>
<keyword evidence="7" id="KW-0963">Cytoplasm</keyword>
<dbReference type="InterPro" id="IPR008925">
    <property type="entry name" value="aa_tRNA-synth_I_cd-bd_sf"/>
</dbReference>
<dbReference type="InterPro" id="IPR000924">
    <property type="entry name" value="Glu/Gln-tRNA-synth"/>
</dbReference>
<dbReference type="InterPro" id="IPR014729">
    <property type="entry name" value="Rossmann-like_a/b/a_fold"/>
</dbReference>
<comment type="caution">
    <text evidence="11">The sequence shown here is derived from an EMBL/GenBank/DDBJ whole genome shotgun (WGS) entry which is preliminary data.</text>
</comment>
<feature type="short sequence motif" description="'HIGH' region" evidence="7">
    <location>
        <begin position="21"/>
        <end position="31"/>
    </location>
</feature>
<evidence type="ECO:0000256" key="1">
    <source>
        <dbReference type="ARBA" id="ARBA00007894"/>
    </source>
</evidence>
<keyword evidence="3 7" id="KW-0547">Nucleotide-binding</keyword>
<keyword evidence="4 7" id="KW-0067">ATP-binding</keyword>